<feature type="domain" description="DUF2786" evidence="1">
    <location>
        <begin position="7"/>
        <end position="45"/>
    </location>
</feature>
<proteinExistence type="predicted"/>
<dbReference type="OrthoDB" id="7259266at2"/>
<gene>
    <name evidence="3" type="ORF">D3874_03145</name>
</gene>
<dbReference type="AlphaFoldDB" id="A0A418WU76"/>
<accession>A0A418WU76</accession>
<dbReference type="InterPro" id="IPR055592">
    <property type="entry name" value="DUF7168"/>
</dbReference>
<organism evidence="3 4">
    <name type="scientific">Oleomonas cavernae</name>
    <dbReference type="NCBI Taxonomy" id="2320859"/>
    <lineage>
        <taxon>Bacteria</taxon>
        <taxon>Pseudomonadati</taxon>
        <taxon>Pseudomonadota</taxon>
        <taxon>Alphaproteobacteria</taxon>
        <taxon>Acetobacterales</taxon>
        <taxon>Acetobacteraceae</taxon>
        <taxon>Oleomonas</taxon>
    </lineage>
</organism>
<evidence type="ECO:0000313" key="4">
    <source>
        <dbReference type="Proteomes" id="UP000284605"/>
    </source>
</evidence>
<reference evidence="3 4" key="1">
    <citation type="submission" date="2018-09" db="EMBL/GenBank/DDBJ databases">
        <authorList>
            <person name="Zhu H."/>
        </authorList>
    </citation>
    <scope>NUCLEOTIDE SEQUENCE [LARGE SCALE GENOMIC DNA]</scope>
    <source>
        <strain evidence="3 4">K1W22B-8</strain>
    </source>
</reference>
<dbReference type="Proteomes" id="UP000284605">
    <property type="component" value="Unassembled WGS sequence"/>
</dbReference>
<dbReference type="Pfam" id="PF23771">
    <property type="entry name" value="DUF7168"/>
    <property type="match status" value="1"/>
</dbReference>
<evidence type="ECO:0000259" key="1">
    <source>
        <dbReference type="Pfam" id="PF10979"/>
    </source>
</evidence>
<evidence type="ECO:0000259" key="2">
    <source>
        <dbReference type="Pfam" id="PF23771"/>
    </source>
</evidence>
<sequence length="239" mass="26520">MSNLEGIKAKIRALRSKTMANGCTEAEASAAMQKAAALMATYGVDAEGAEIMSSAPIALTRARYLFPYSLLWHAIEDVCRASSSWKAVRRGKGWEYRLVFAAREPDMLMAEYLYEVLDRAISRVCADFRKDKTWRLKRSRKTRDLAMEAHMTGFCLRLWERMNSIFAARLVRPEVTVPDTATAEPRALSKKEKRAAKRIDQIFNHAGYSQGIKAAEGVHLSEAMTGGQAEGPALIGGGK</sequence>
<protein>
    <submittedName>
        <fullName evidence="3">DUF2786 domain-containing protein</fullName>
    </submittedName>
</protein>
<keyword evidence="4" id="KW-1185">Reference proteome</keyword>
<dbReference type="RefSeq" id="WP_119776381.1">
    <property type="nucleotide sequence ID" value="NZ_QYUK01000008.1"/>
</dbReference>
<feature type="domain" description="DUF7168" evidence="2">
    <location>
        <begin position="69"/>
        <end position="181"/>
    </location>
</feature>
<dbReference type="EMBL" id="QYUK01000008">
    <property type="protein sequence ID" value="RJF94824.1"/>
    <property type="molecule type" value="Genomic_DNA"/>
</dbReference>
<name>A0A418WU76_9PROT</name>
<dbReference type="Pfam" id="PF10979">
    <property type="entry name" value="DUF2786"/>
    <property type="match status" value="1"/>
</dbReference>
<evidence type="ECO:0000313" key="3">
    <source>
        <dbReference type="EMBL" id="RJF94824.1"/>
    </source>
</evidence>
<comment type="caution">
    <text evidence="3">The sequence shown here is derived from an EMBL/GenBank/DDBJ whole genome shotgun (WGS) entry which is preliminary data.</text>
</comment>
<dbReference type="InterPro" id="IPR024498">
    <property type="entry name" value="DUF2786"/>
</dbReference>